<name>A0A397GZ21_9GLOM</name>
<evidence type="ECO:0000313" key="3">
    <source>
        <dbReference type="EMBL" id="RHZ54313.1"/>
    </source>
</evidence>
<dbReference type="SUPFAM" id="SSF52058">
    <property type="entry name" value="L domain-like"/>
    <property type="match status" value="1"/>
</dbReference>
<proteinExistence type="predicted"/>
<dbReference type="Proteomes" id="UP000266861">
    <property type="component" value="Unassembled WGS sequence"/>
</dbReference>
<dbReference type="InterPro" id="IPR001611">
    <property type="entry name" value="Leu-rich_rpt"/>
</dbReference>
<dbReference type="InterPro" id="IPR017850">
    <property type="entry name" value="Alkaline_phosphatase_core_sf"/>
</dbReference>
<dbReference type="OrthoDB" id="676979at2759"/>
<dbReference type="EMBL" id="PQFF01000379">
    <property type="protein sequence ID" value="RHZ54313.1"/>
    <property type="molecule type" value="Genomic_DNA"/>
</dbReference>
<dbReference type="PANTHER" id="PTHR48054">
    <property type="entry name" value="RECEPTOR KINASE-LIKE PROTEIN XA21"/>
    <property type="match status" value="1"/>
</dbReference>
<dbReference type="InterPro" id="IPR052592">
    <property type="entry name" value="LRR-RLK"/>
</dbReference>
<sequence length="260" mass="28796">MKEKTCLICLDGWGISKNENPQVDAIRHAKTPVMSNFEKEFPYTILKAHVITGNGTFPDGFIPIEIFKLSNLVEFKISSTNISTSLPDAFGNMKSLKTLTIASSPNIINFPQSLSNLSLTSLTYSGQKISSIPDLLLNSNAFQENLQELNLSSNSLTGSIPDSLMKFKSLQKLILSKNQFQGEIPANLGLLELDSLELSGNQLEGTVPDNVCERSYVKCDLSSNNNLTSPFKFSLLNAIVVISRKITFYDEMYDIRILID</sequence>
<accession>A0A397GZ21</accession>
<keyword evidence="1" id="KW-0433">Leucine-rich repeat</keyword>
<organism evidence="3 4">
    <name type="scientific">Diversispora epigaea</name>
    <dbReference type="NCBI Taxonomy" id="1348612"/>
    <lineage>
        <taxon>Eukaryota</taxon>
        <taxon>Fungi</taxon>
        <taxon>Fungi incertae sedis</taxon>
        <taxon>Mucoromycota</taxon>
        <taxon>Glomeromycotina</taxon>
        <taxon>Glomeromycetes</taxon>
        <taxon>Diversisporales</taxon>
        <taxon>Diversisporaceae</taxon>
        <taxon>Diversispora</taxon>
    </lineage>
</organism>
<dbReference type="PRINTS" id="PR00019">
    <property type="entry name" value="LEURICHRPT"/>
</dbReference>
<comment type="caution">
    <text evidence="3">The sequence shown here is derived from an EMBL/GenBank/DDBJ whole genome shotgun (WGS) entry which is preliminary data.</text>
</comment>
<dbReference type="AlphaFoldDB" id="A0A397GZ21"/>
<dbReference type="InterPro" id="IPR032675">
    <property type="entry name" value="LRR_dom_sf"/>
</dbReference>
<evidence type="ECO:0000256" key="2">
    <source>
        <dbReference type="ARBA" id="ARBA00022737"/>
    </source>
</evidence>
<dbReference type="Pfam" id="PF13855">
    <property type="entry name" value="LRR_8"/>
    <property type="match status" value="1"/>
</dbReference>
<dbReference type="Pfam" id="PF00560">
    <property type="entry name" value="LRR_1"/>
    <property type="match status" value="2"/>
</dbReference>
<dbReference type="PANTHER" id="PTHR48054:SF30">
    <property type="entry name" value="LEUCINE-RICH REPEAT PROTEIN KINASE FAMILY PROTEIN"/>
    <property type="match status" value="1"/>
</dbReference>
<keyword evidence="4" id="KW-1185">Reference proteome</keyword>
<gene>
    <name evidence="3" type="ORF">Glove_428g86</name>
</gene>
<reference evidence="3 4" key="1">
    <citation type="submission" date="2018-08" db="EMBL/GenBank/DDBJ databases">
        <title>Genome and evolution of the arbuscular mycorrhizal fungus Diversispora epigaea (formerly Glomus versiforme) and its bacterial endosymbionts.</title>
        <authorList>
            <person name="Sun X."/>
            <person name="Fei Z."/>
            <person name="Harrison M."/>
        </authorList>
    </citation>
    <scope>NUCLEOTIDE SEQUENCE [LARGE SCALE GENOMIC DNA]</scope>
    <source>
        <strain evidence="3 4">IT104</strain>
    </source>
</reference>
<dbReference type="STRING" id="1348612.A0A397GZ21"/>
<protein>
    <submittedName>
        <fullName evidence="3">Uncharacterized protein</fullName>
    </submittedName>
</protein>
<keyword evidence="2" id="KW-0677">Repeat</keyword>
<dbReference type="FunFam" id="3.80.10.10:FF:000041">
    <property type="entry name" value="LRR receptor-like serine/threonine-protein kinase ERECTA"/>
    <property type="match status" value="1"/>
</dbReference>
<evidence type="ECO:0000256" key="1">
    <source>
        <dbReference type="ARBA" id="ARBA00022614"/>
    </source>
</evidence>
<dbReference type="Gene3D" id="3.80.10.10">
    <property type="entry name" value="Ribonuclease Inhibitor"/>
    <property type="match status" value="2"/>
</dbReference>
<evidence type="ECO:0000313" key="4">
    <source>
        <dbReference type="Proteomes" id="UP000266861"/>
    </source>
</evidence>
<dbReference type="Gene3D" id="3.40.720.10">
    <property type="entry name" value="Alkaline Phosphatase, subunit A"/>
    <property type="match status" value="1"/>
</dbReference>